<accession>A0A382FVM0</accession>
<evidence type="ECO:0000313" key="2">
    <source>
        <dbReference type="EMBL" id="SVB66679.1"/>
    </source>
</evidence>
<organism evidence="2">
    <name type="scientific">marine metagenome</name>
    <dbReference type="NCBI Taxonomy" id="408172"/>
    <lineage>
        <taxon>unclassified sequences</taxon>
        <taxon>metagenomes</taxon>
        <taxon>ecological metagenomes</taxon>
    </lineage>
</organism>
<dbReference type="CDD" id="cd06558">
    <property type="entry name" value="crotonase-like"/>
    <property type="match status" value="1"/>
</dbReference>
<dbReference type="EMBL" id="UINC01051936">
    <property type="protein sequence ID" value="SVB66679.1"/>
    <property type="molecule type" value="Genomic_DNA"/>
</dbReference>
<dbReference type="InterPro" id="IPR029045">
    <property type="entry name" value="ClpP/crotonase-like_dom_sf"/>
</dbReference>
<dbReference type="SUPFAM" id="SSF52096">
    <property type="entry name" value="ClpP/crotonase"/>
    <property type="match status" value="1"/>
</dbReference>
<gene>
    <name evidence="2" type="ORF">METZ01_LOCUS219533</name>
</gene>
<dbReference type="AlphaFoldDB" id="A0A382FVM0"/>
<dbReference type="PANTHER" id="PTHR43802:SF1">
    <property type="entry name" value="IP11341P-RELATED"/>
    <property type="match status" value="1"/>
</dbReference>
<reference evidence="2" key="1">
    <citation type="submission" date="2018-05" db="EMBL/GenBank/DDBJ databases">
        <authorList>
            <person name="Lanie J.A."/>
            <person name="Ng W.-L."/>
            <person name="Kazmierczak K.M."/>
            <person name="Andrzejewski T.M."/>
            <person name="Davidsen T.M."/>
            <person name="Wayne K.J."/>
            <person name="Tettelin H."/>
            <person name="Glass J.I."/>
            <person name="Rusch D."/>
            <person name="Podicherti R."/>
            <person name="Tsui H.-C.T."/>
            <person name="Winkler M.E."/>
        </authorList>
    </citation>
    <scope>NUCLEOTIDE SEQUENCE</scope>
</reference>
<dbReference type="InterPro" id="IPR001753">
    <property type="entry name" value="Enoyl-CoA_hydra/iso"/>
</dbReference>
<sequence length="297" mass="32972">MNYSELLGVLRFEYHRQRARPYKLESFMNNYKTLIYEEKDSVAWVTINRPEAHNSFTSEMQKEFRSLWQSLRSNDEINVIVLTGSGEKAFCVGIDRDEPFTAIDQEKGFYGTSNNFMYDDPGDWLGPKSNDLWKPVIGAVNGMACGGAFYFLGECDILIAAEHATFFDPHVSYGMPAIYEPMSMLNKMPFGEVMRMSLTGNSERISADTALRMGLVTEVVASSDLESKAHELALSIAASPPSAVQGTLRAIWAALDLGRLGGRSIAPSLLSTSMDSQALQEGAESFSTGERTEPRLR</sequence>
<protein>
    <recommendedName>
        <fullName evidence="3">Enoyl-CoA hydratase</fullName>
    </recommendedName>
</protein>
<dbReference type="PANTHER" id="PTHR43802">
    <property type="entry name" value="ENOYL-COA HYDRATASE"/>
    <property type="match status" value="1"/>
</dbReference>
<name>A0A382FVM0_9ZZZZ</name>
<dbReference type="Pfam" id="PF00378">
    <property type="entry name" value="ECH_1"/>
    <property type="match status" value="1"/>
</dbReference>
<evidence type="ECO:0000256" key="1">
    <source>
        <dbReference type="ARBA" id="ARBA00005254"/>
    </source>
</evidence>
<evidence type="ECO:0008006" key="3">
    <source>
        <dbReference type="Google" id="ProtNLM"/>
    </source>
</evidence>
<comment type="similarity">
    <text evidence="1">Belongs to the enoyl-CoA hydratase/isomerase family.</text>
</comment>
<proteinExistence type="inferred from homology"/>
<dbReference type="Gene3D" id="3.90.226.10">
    <property type="entry name" value="2-enoyl-CoA Hydratase, Chain A, domain 1"/>
    <property type="match status" value="1"/>
</dbReference>